<name>A0AAQ3UDF2_PASNO</name>
<keyword evidence="3" id="KW-1185">Reference proteome</keyword>
<organism evidence="2 3">
    <name type="scientific">Paspalum notatum var. saurae</name>
    <dbReference type="NCBI Taxonomy" id="547442"/>
    <lineage>
        <taxon>Eukaryota</taxon>
        <taxon>Viridiplantae</taxon>
        <taxon>Streptophyta</taxon>
        <taxon>Embryophyta</taxon>
        <taxon>Tracheophyta</taxon>
        <taxon>Spermatophyta</taxon>
        <taxon>Magnoliopsida</taxon>
        <taxon>Liliopsida</taxon>
        <taxon>Poales</taxon>
        <taxon>Poaceae</taxon>
        <taxon>PACMAD clade</taxon>
        <taxon>Panicoideae</taxon>
        <taxon>Andropogonodae</taxon>
        <taxon>Paspaleae</taxon>
        <taxon>Paspalinae</taxon>
        <taxon>Paspalum</taxon>
    </lineage>
</organism>
<dbReference type="Pfam" id="PF13966">
    <property type="entry name" value="zf-RVT"/>
    <property type="match status" value="1"/>
</dbReference>
<dbReference type="Proteomes" id="UP001341281">
    <property type="component" value="Chromosome 08"/>
</dbReference>
<protein>
    <recommendedName>
        <fullName evidence="1">Reverse transcriptase zinc-binding domain-containing protein</fullName>
    </recommendedName>
</protein>
<proteinExistence type="predicted"/>
<evidence type="ECO:0000313" key="3">
    <source>
        <dbReference type="Proteomes" id="UP001341281"/>
    </source>
</evidence>
<dbReference type="InterPro" id="IPR026960">
    <property type="entry name" value="RVT-Znf"/>
</dbReference>
<dbReference type="AlphaFoldDB" id="A0AAQ3UDF2"/>
<dbReference type="EMBL" id="CP144752">
    <property type="protein sequence ID" value="WVZ90269.1"/>
    <property type="molecule type" value="Genomic_DNA"/>
</dbReference>
<evidence type="ECO:0000259" key="1">
    <source>
        <dbReference type="Pfam" id="PF13966"/>
    </source>
</evidence>
<gene>
    <name evidence="2" type="ORF">U9M48_036583</name>
</gene>
<sequence length="198" mass="23635">MLSFFEIPRGVLKKIEYYKVTLGIQNLDVQNKCLLSKWLFKFYNEQGVWQELLRNKYLNGKTVSQVSKKSRDSHFWKSLLSNKDMRSLVGIKLRKWQSLAVKLANINLVEGIDTFVWDLKKRFVHIKFDNITKVTLEIWRTKIPLKIKVSIYYLKRGVILTKDNLSKRLWVDSKLCSFCHNAETIRHLFFDCYYAKFL</sequence>
<evidence type="ECO:0000313" key="2">
    <source>
        <dbReference type="EMBL" id="WVZ90269.1"/>
    </source>
</evidence>
<feature type="domain" description="Reverse transcriptase zinc-binding" evidence="1">
    <location>
        <begin position="134"/>
        <end position="197"/>
    </location>
</feature>
<accession>A0AAQ3UDF2</accession>
<reference evidence="2 3" key="1">
    <citation type="submission" date="2024-02" db="EMBL/GenBank/DDBJ databases">
        <title>High-quality chromosome-scale genome assembly of Pensacola bahiagrass (Paspalum notatum Flugge var. saurae).</title>
        <authorList>
            <person name="Vega J.M."/>
            <person name="Podio M."/>
            <person name="Orjuela J."/>
            <person name="Siena L.A."/>
            <person name="Pessino S.C."/>
            <person name="Combes M.C."/>
            <person name="Mariac C."/>
            <person name="Albertini E."/>
            <person name="Pupilli F."/>
            <person name="Ortiz J.P.A."/>
            <person name="Leblanc O."/>
        </authorList>
    </citation>
    <scope>NUCLEOTIDE SEQUENCE [LARGE SCALE GENOMIC DNA]</scope>
    <source>
        <strain evidence="2">R1</strain>
        <tissue evidence="2">Leaf</tissue>
    </source>
</reference>